<reference evidence="1 2" key="2">
    <citation type="submission" date="2023-12" db="EMBL/GenBank/DDBJ databases">
        <title>Description of an unclassified Opitutus bacterium of Verrucomicrobiota.</title>
        <authorList>
            <person name="Zhang D.-F."/>
        </authorList>
    </citation>
    <scope>NUCLEOTIDE SEQUENCE [LARGE SCALE GENOMIC DNA]</scope>
    <source>
        <strain evidence="1 2">WL0086</strain>
    </source>
</reference>
<name>A0ABZ1C7S4_9BACT</name>
<organism evidence="1 2">
    <name type="scientific">Actomonas aquatica</name>
    <dbReference type="NCBI Taxonomy" id="2866162"/>
    <lineage>
        <taxon>Bacteria</taxon>
        <taxon>Pseudomonadati</taxon>
        <taxon>Verrucomicrobiota</taxon>
        <taxon>Opitutia</taxon>
        <taxon>Opitutales</taxon>
        <taxon>Opitutaceae</taxon>
        <taxon>Actomonas</taxon>
    </lineage>
</organism>
<gene>
    <name evidence="1" type="ORF">K1X11_023370</name>
</gene>
<reference evidence="1 2" key="1">
    <citation type="submission" date="2021-08" db="EMBL/GenBank/DDBJ databases">
        <authorList>
            <person name="Zhang D."/>
            <person name="Zhang A."/>
            <person name="Wang L."/>
        </authorList>
    </citation>
    <scope>NUCLEOTIDE SEQUENCE [LARGE SCALE GENOMIC DNA]</scope>
    <source>
        <strain evidence="1 2">WL0086</strain>
    </source>
</reference>
<evidence type="ECO:0000313" key="1">
    <source>
        <dbReference type="EMBL" id="WRQ87763.1"/>
    </source>
</evidence>
<evidence type="ECO:0000313" key="2">
    <source>
        <dbReference type="Proteomes" id="UP000738431"/>
    </source>
</evidence>
<keyword evidence="2" id="KW-1185">Reference proteome</keyword>
<dbReference type="Proteomes" id="UP000738431">
    <property type="component" value="Chromosome"/>
</dbReference>
<accession>A0ABZ1C7S4</accession>
<protein>
    <recommendedName>
        <fullName evidence="3">DUF4276 domain-containing protein</fullName>
    </recommendedName>
</protein>
<sequence length="215" mass="23813">MKVALLSESPADEAAIAVLVETVLGQRIQRVRPALRARGWPNVRQVLPAVVRHLHFRTDAELLVVVADADDSVVHTSEHDHHPGCRVCQLRAVFRKATKNLPPARGRDRVLRGVGIAVPAMEGWYLCGSDETVTEEAWIAGQETARQPFSRAELKERVYGTSRPTLALETEKAVAAVRRMGGDLRRLEHEFPGFAVLANDLRAALAEVRGRENRP</sequence>
<proteinExistence type="predicted"/>
<dbReference type="EMBL" id="CP139781">
    <property type="protein sequence ID" value="WRQ87763.1"/>
    <property type="molecule type" value="Genomic_DNA"/>
</dbReference>
<evidence type="ECO:0008006" key="3">
    <source>
        <dbReference type="Google" id="ProtNLM"/>
    </source>
</evidence>
<dbReference type="RefSeq" id="WP_221030080.1">
    <property type="nucleotide sequence ID" value="NZ_CP139781.1"/>
</dbReference>